<gene>
    <name evidence="1" type="ORF">GCM10010211_79860</name>
</gene>
<keyword evidence="2" id="KW-1185">Reference proteome</keyword>
<sequence>MPNWRTAAYLRDLLMECGVLPRQDRRLLLFQRWLAERLAATTNPEHEQFLRHFAHWHQLRKLRAKADIGPLSVSTVSEHRQQTTQAGAFLTWLTCRGSTLAATTQADLDAWHAENYATRRAAQPFLRWCMDTRRMPRLTIPYRATTNPQPMGQHQRLTALRRVLDNDAAPLGSRAAAALVLLFAQPLTRIVRLTTDDILDDGQQVHLRLGDPPSPLPEPVADLVRYYLRSLPAHTPAVNLSTHWLFPGRRPGQPVNTSTLRDALRDLGIPNQRARTSAIRHLVLQAPASVIAKALGYHDKTATRLVTEAGGTWSRYAPGDHTR</sequence>
<dbReference type="InterPro" id="IPR011010">
    <property type="entry name" value="DNA_brk_join_enz"/>
</dbReference>
<name>A0ABQ2VRH3_9ACTN</name>
<organism evidence="1 2">
    <name type="scientific">Streptomyces albospinus</name>
    <dbReference type="NCBI Taxonomy" id="285515"/>
    <lineage>
        <taxon>Bacteria</taxon>
        <taxon>Bacillati</taxon>
        <taxon>Actinomycetota</taxon>
        <taxon>Actinomycetes</taxon>
        <taxon>Kitasatosporales</taxon>
        <taxon>Streptomycetaceae</taxon>
        <taxon>Streptomyces</taxon>
    </lineage>
</organism>
<protein>
    <recommendedName>
        <fullName evidence="3">Integrase</fullName>
    </recommendedName>
</protein>
<dbReference type="SUPFAM" id="SSF56349">
    <property type="entry name" value="DNA breaking-rejoining enzymes"/>
    <property type="match status" value="1"/>
</dbReference>
<dbReference type="EMBL" id="BMRP01000067">
    <property type="protein sequence ID" value="GGV00596.1"/>
    <property type="molecule type" value="Genomic_DNA"/>
</dbReference>
<reference evidence="2" key="1">
    <citation type="journal article" date="2019" name="Int. J. Syst. Evol. Microbiol.">
        <title>The Global Catalogue of Microorganisms (GCM) 10K type strain sequencing project: providing services to taxonomists for standard genome sequencing and annotation.</title>
        <authorList>
            <consortium name="The Broad Institute Genomics Platform"/>
            <consortium name="The Broad Institute Genome Sequencing Center for Infectious Disease"/>
            <person name="Wu L."/>
            <person name="Ma J."/>
        </authorList>
    </citation>
    <scope>NUCLEOTIDE SEQUENCE [LARGE SCALE GENOMIC DNA]</scope>
    <source>
        <strain evidence="2">JCM 3399</strain>
    </source>
</reference>
<evidence type="ECO:0000313" key="2">
    <source>
        <dbReference type="Proteomes" id="UP000654471"/>
    </source>
</evidence>
<accession>A0ABQ2VRH3</accession>
<dbReference type="Proteomes" id="UP000654471">
    <property type="component" value="Unassembled WGS sequence"/>
</dbReference>
<evidence type="ECO:0008006" key="3">
    <source>
        <dbReference type="Google" id="ProtNLM"/>
    </source>
</evidence>
<dbReference type="RefSeq" id="WP_189308300.1">
    <property type="nucleotide sequence ID" value="NZ_BMRP01000067.1"/>
</dbReference>
<proteinExistence type="predicted"/>
<comment type="caution">
    <text evidence="1">The sequence shown here is derived from an EMBL/GenBank/DDBJ whole genome shotgun (WGS) entry which is preliminary data.</text>
</comment>
<evidence type="ECO:0000313" key="1">
    <source>
        <dbReference type="EMBL" id="GGV00596.1"/>
    </source>
</evidence>